<name>A0A6B0TVK0_IXORI</name>
<sequence>MRQSRFVCCTFMVCLLEFRSSPGVPRFDAFVRHEVKLGCRQTRPTTIRMTKASPCLAFTGLKSSKHVACLCFHTRRSS</sequence>
<evidence type="ECO:0000313" key="2">
    <source>
        <dbReference type="EMBL" id="MXU84002.1"/>
    </source>
</evidence>
<proteinExistence type="predicted"/>
<evidence type="ECO:0000256" key="1">
    <source>
        <dbReference type="SAM" id="SignalP"/>
    </source>
</evidence>
<protein>
    <submittedName>
        <fullName evidence="2">Putative secreted protein</fullName>
    </submittedName>
</protein>
<accession>A0A6B0TVK0</accession>
<feature type="chain" id="PRO_5025346769" evidence="1">
    <location>
        <begin position="24"/>
        <end position="78"/>
    </location>
</feature>
<feature type="signal peptide" evidence="1">
    <location>
        <begin position="1"/>
        <end position="23"/>
    </location>
</feature>
<reference evidence="2" key="1">
    <citation type="submission" date="2019-12" db="EMBL/GenBank/DDBJ databases">
        <title>An insight into the sialome of adult female Ixodes ricinus ticks feeding for 6 days.</title>
        <authorList>
            <person name="Perner J."/>
            <person name="Ribeiro J.M.C."/>
        </authorList>
    </citation>
    <scope>NUCLEOTIDE SEQUENCE</scope>
    <source>
        <strain evidence="2">Semi-engorged</strain>
        <tissue evidence="2">Salivary glands</tissue>
    </source>
</reference>
<dbReference type="EMBL" id="GIFC01001919">
    <property type="protein sequence ID" value="MXU84002.1"/>
    <property type="molecule type" value="Transcribed_RNA"/>
</dbReference>
<dbReference type="AlphaFoldDB" id="A0A6B0TVK0"/>
<organism evidence="2">
    <name type="scientific">Ixodes ricinus</name>
    <name type="common">Common tick</name>
    <name type="synonym">Acarus ricinus</name>
    <dbReference type="NCBI Taxonomy" id="34613"/>
    <lineage>
        <taxon>Eukaryota</taxon>
        <taxon>Metazoa</taxon>
        <taxon>Ecdysozoa</taxon>
        <taxon>Arthropoda</taxon>
        <taxon>Chelicerata</taxon>
        <taxon>Arachnida</taxon>
        <taxon>Acari</taxon>
        <taxon>Parasitiformes</taxon>
        <taxon>Ixodida</taxon>
        <taxon>Ixodoidea</taxon>
        <taxon>Ixodidae</taxon>
        <taxon>Ixodinae</taxon>
        <taxon>Ixodes</taxon>
    </lineage>
</organism>
<keyword evidence="1" id="KW-0732">Signal</keyword>